<evidence type="ECO:0000313" key="2">
    <source>
        <dbReference type="EMBL" id="MSS28915.1"/>
    </source>
</evidence>
<dbReference type="AlphaFoldDB" id="A0A6L5XPA9"/>
<feature type="coiled-coil region" evidence="1">
    <location>
        <begin position="63"/>
        <end position="93"/>
    </location>
</feature>
<dbReference type="Proteomes" id="UP000477488">
    <property type="component" value="Unassembled WGS sequence"/>
</dbReference>
<protein>
    <recommendedName>
        <fullName evidence="4">Flagellar protein FliT</fullName>
    </recommendedName>
</protein>
<evidence type="ECO:0000313" key="3">
    <source>
        <dbReference type="Proteomes" id="UP000477488"/>
    </source>
</evidence>
<dbReference type="EMBL" id="VUMH01000016">
    <property type="protein sequence ID" value="MSS28915.1"/>
    <property type="molecule type" value="Genomic_DNA"/>
</dbReference>
<reference evidence="2 3" key="1">
    <citation type="submission" date="2019-09" db="EMBL/GenBank/DDBJ databases">
        <title>In-depth cultivation of the pig gut microbiome towards novel bacterial diversity and tailored functional studies.</title>
        <authorList>
            <person name="Wylensek D."/>
            <person name="Hitch T.C.A."/>
            <person name="Clavel T."/>
        </authorList>
    </citation>
    <scope>NUCLEOTIDE SEQUENCE [LARGE SCALE GENOMIC DNA]</scope>
    <source>
        <strain evidence="2 3">PG-178-WT-4</strain>
    </source>
</reference>
<gene>
    <name evidence="2" type="ORF">FYJ44_12935</name>
</gene>
<keyword evidence="1" id="KW-0175">Coiled coil</keyword>
<comment type="caution">
    <text evidence="2">The sequence shown here is derived from an EMBL/GenBank/DDBJ whole genome shotgun (WGS) entry which is preliminary data.</text>
</comment>
<dbReference type="RefSeq" id="WP_154512795.1">
    <property type="nucleotide sequence ID" value="NZ_DBFWWU010000224.1"/>
</dbReference>
<sequence length="107" mass="12088">MGQGLSLLDQALDLARQEMAALEDGAYDRAVELAERRGEITSMAWHLLESGGADQYRNRLIELTRLQEHLTELAAQAQEVVRASLQRSRLEKQRMRGYHQAVGQALQ</sequence>
<organism evidence="2 3">
    <name type="scientific">Desulfovibrio porci</name>
    <dbReference type="NCBI Taxonomy" id="2605782"/>
    <lineage>
        <taxon>Bacteria</taxon>
        <taxon>Pseudomonadati</taxon>
        <taxon>Thermodesulfobacteriota</taxon>
        <taxon>Desulfovibrionia</taxon>
        <taxon>Desulfovibrionales</taxon>
        <taxon>Desulfovibrionaceae</taxon>
        <taxon>Desulfovibrio</taxon>
    </lineage>
</organism>
<proteinExistence type="predicted"/>
<keyword evidence="3" id="KW-1185">Reference proteome</keyword>
<evidence type="ECO:0008006" key="4">
    <source>
        <dbReference type="Google" id="ProtNLM"/>
    </source>
</evidence>
<evidence type="ECO:0000256" key="1">
    <source>
        <dbReference type="SAM" id="Coils"/>
    </source>
</evidence>
<accession>A0A6L5XPA9</accession>
<name>A0A6L5XPA9_9BACT</name>